<name>A0A0S4M3H5_9BURK</name>
<dbReference type="RefSeq" id="WP_092490624.1">
    <property type="nucleotide sequence ID" value="NZ_LN906597.1"/>
</dbReference>
<evidence type="ECO:0000313" key="1">
    <source>
        <dbReference type="EMBL" id="CUT18177.1"/>
    </source>
</evidence>
<dbReference type="Proteomes" id="UP000198651">
    <property type="component" value="Chromosome I"/>
</dbReference>
<evidence type="ECO:0000313" key="2">
    <source>
        <dbReference type="Proteomes" id="UP000198651"/>
    </source>
</evidence>
<accession>A0A0S4M3H5</accession>
<proteinExistence type="predicted"/>
<organism evidence="1 2">
    <name type="scientific">Candidatus Ichthyocystis hellenicum</name>
    <dbReference type="NCBI Taxonomy" id="1561003"/>
    <lineage>
        <taxon>Bacteria</taxon>
        <taxon>Pseudomonadati</taxon>
        <taxon>Pseudomonadota</taxon>
        <taxon>Betaproteobacteria</taxon>
        <taxon>Burkholderiales</taxon>
        <taxon>Candidatus Ichthyocystis</taxon>
    </lineage>
</organism>
<reference evidence="2" key="1">
    <citation type="submission" date="2015-11" db="EMBL/GenBank/DDBJ databases">
        <authorList>
            <person name="Seth-Smith H.M.B."/>
        </authorList>
    </citation>
    <scope>NUCLEOTIDE SEQUENCE [LARGE SCALE GENOMIC DNA]</scope>
    <source>
        <strain evidence="2">2013Ark11</strain>
    </source>
</reference>
<protein>
    <submittedName>
        <fullName evidence="1">Uncharacterized protein</fullName>
    </submittedName>
</protein>
<dbReference type="EMBL" id="LN906597">
    <property type="protein sequence ID" value="CUT18177.1"/>
    <property type="molecule type" value="Genomic_DNA"/>
</dbReference>
<dbReference type="AlphaFoldDB" id="A0A0S4M3H5"/>
<sequence length="457" mass="51542">MINKQILSPNSLAQLAMGAILRVSNSQSMSHISQVSTHEMVDPARIVEKKKQSPHRGLFASKYEFSLEMIPEGKTDIEGKACNINVCDKIYCDDYKPLCFSEGLIELETCRSAIEEVLSTAKSQLSKYLPSNRNENYWGVHPIYQLVNNKYGSDIIRNYQELEKRILSLPEEPPLCSPSSEQKTGDYPDSILHYRDPLCFLNTDCLWSKRSGSHYVLIGSLSIYTSLIRENLDKSVLILENSTEIPKNICSLAVASLLQVKHTICELGALLSIRSSRRSNSIANTPKTELIMESLLIITLARKVHAEISNLSVTALALIDHNNFLSLEDLLKIFEGKIQVTQGYLSKIKMKHLIDDPSALIDKNRLENNKLLLEKEVSSIKIFLESEYRSLVPLKRSRVDFLKEKIDNLRKIVAKGDTTGNAEEKLDECGYVSFIKSSIEDLEGEIVEMETSMSDFS</sequence>
<gene>
    <name evidence="1" type="ORF">Ark11_1376</name>
</gene>
<keyword evidence="2" id="KW-1185">Reference proteome</keyword>